<feature type="region of interest" description="Disordered" evidence="1">
    <location>
        <begin position="160"/>
        <end position="191"/>
    </location>
</feature>
<gene>
    <name evidence="2" type="ORF">BCR36DRAFT_301763</name>
</gene>
<evidence type="ECO:0000256" key="1">
    <source>
        <dbReference type="SAM" id="MobiDB-lite"/>
    </source>
</evidence>
<dbReference type="EMBL" id="MCFH01000046">
    <property type="protein sequence ID" value="ORX44381.1"/>
    <property type="molecule type" value="Genomic_DNA"/>
</dbReference>
<proteinExistence type="predicted"/>
<reference evidence="2 3" key="1">
    <citation type="submission" date="2016-08" db="EMBL/GenBank/DDBJ databases">
        <title>Genomes of anaerobic fungi encode conserved fungal cellulosomes for biomass hydrolysis.</title>
        <authorList>
            <consortium name="DOE Joint Genome Institute"/>
            <person name="Haitjema C.H."/>
            <person name="Gilmore S.P."/>
            <person name="Henske J.K."/>
            <person name="Solomon K.V."/>
            <person name="De Groot R."/>
            <person name="Kuo A."/>
            <person name="Mondo S.J."/>
            <person name="Salamov A.A."/>
            <person name="Labutti K."/>
            <person name="Zhao Z."/>
            <person name="Chiniquy J."/>
            <person name="Barry K."/>
            <person name="Brewer H.M."/>
            <person name="Purvine S.O."/>
            <person name="Wright A.T."/>
            <person name="Boxma B."/>
            <person name="Van Alen T."/>
            <person name="Hackstein J.H."/>
            <person name="Baker S.E."/>
            <person name="Grigoriev I.V."/>
            <person name="O'Malley M.A."/>
        </authorList>
    </citation>
    <scope>NUCLEOTIDE SEQUENCE [LARGE SCALE GENOMIC DNA]</scope>
    <source>
        <strain evidence="3">finn</strain>
    </source>
</reference>
<evidence type="ECO:0000313" key="2">
    <source>
        <dbReference type="EMBL" id="ORX44381.1"/>
    </source>
</evidence>
<accession>A0A1Y1V1B4</accession>
<name>A0A1Y1V1B4_9FUNG</name>
<reference evidence="2 3" key="2">
    <citation type="submission" date="2016-08" db="EMBL/GenBank/DDBJ databases">
        <title>Pervasive Adenine N6-methylation of Active Genes in Fungi.</title>
        <authorList>
            <consortium name="DOE Joint Genome Institute"/>
            <person name="Mondo S.J."/>
            <person name="Dannebaum R.O."/>
            <person name="Kuo R.C."/>
            <person name="Labutti K."/>
            <person name="Haridas S."/>
            <person name="Kuo A."/>
            <person name="Salamov A."/>
            <person name="Ahrendt S.R."/>
            <person name="Lipzen A."/>
            <person name="Sullivan W."/>
            <person name="Andreopoulos W.B."/>
            <person name="Clum A."/>
            <person name="Lindquist E."/>
            <person name="Daum C."/>
            <person name="Ramamoorthy G.K."/>
            <person name="Gryganskyi A."/>
            <person name="Culley D."/>
            <person name="Magnuson J.K."/>
            <person name="James T.Y."/>
            <person name="O'Malley M.A."/>
            <person name="Stajich J.E."/>
            <person name="Spatafora J.W."/>
            <person name="Visel A."/>
            <person name="Grigoriev I.V."/>
        </authorList>
    </citation>
    <scope>NUCLEOTIDE SEQUENCE [LARGE SCALE GENOMIC DNA]</scope>
    <source>
        <strain evidence="3">finn</strain>
    </source>
</reference>
<feature type="compositionally biased region" description="Low complexity" evidence="1">
    <location>
        <begin position="164"/>
        <end position="178"/>
    </location>
</feature>
<comment type="caution">
    <text evidence="2">The sequence shown here is derived from an EMBL/GenBank/DDBJ whole genome shotgun (WGS) entry which is preliminary data.</text>
</comment>
<feature type="non-terminal residue" evidence="2">
    <location>
        <position position="1"/>
    </location>
</feature>
<organism evidence="2 3">
    <name type="scientific">Piromyces finnis</name>
    <dbReference type="NCBI Taxonomy" id="1754191"/>
    <lineage>
        <taxon>Eukaryota</taxon>
        <taxon>Fungi</taxon>
        <taxon>Fungi incertae sedis</taxon>
        <taxon>Chytridiomycota</taxon>
        <taxon>Chytridiomycota incertae sedis</taxon>
        <taxon>Neocallimastigomycetes</taxon>
        <taxon>Neocallimastigales</taxon>
        <taxon>Neocallimastigaceae</taxon>
        <taxon>Piromyces</taxon>
    </lineage>
</organism>
<dbReference type="AlphaFoldDB" id="A0A1Y1V1B4"/>
<sequence length="356" mass="40332">ILNDSGYQIEDFQPTGLYRIREDEENLLNLKESSKSFNKNAHLLSKFSNESLYSFSYSSNNADYQKISSRLDIYNRNNSYFNGLLSAGIKRPSPLVSNFVSKVNNFISTSEHENIKSKFNHFLTSKTPDESKLNVPASIGNSNKEISSLNHNIKIIIEEEPEPSNDNNQELTTNNNNLKTSQPSKKTLGGPKLSLNINTQNLNINKSFAATPTICNYRSPLRISEQSQATITTDGNLKILTINDIFCGLIKNNIKNKIVGKSVIDILFKSSKNNYEDLTTENSNKNKDKKVNRFMESIKKFSEKHLKHQKNNIISIIQKDQEEAAKYESKASDYETYIKDKVLICGQVVSNNFSCI</sequence>
<dbReference type="OrthoDB" id="10416857at2759"/>
<protein>
    <recommendedName>
        <fullName evidence="4">PAS domain-containing protein</fullName>
    </recommendedName>
</protein>
<keyword evidence="3" id="KW-1185">Reference proteome</keyword>
<evidence type="ECO:0000313" key="3">
    <source>
        <dbReference type="Proteomes" id="UP000193719"/>
    </source>
</evidence>
<evidence type="ECO:0008006" key="4">
    <source>
        <dbReference type="Google" id="ProtNLM"/>
    </source>
</evidence>
<dbReference type="Proteomes" id="UP000193719">
    <property type="component" value="Unassembled WGS sequence"/>
</dbReference>